<comment type="subunit">
    <text evidence="8 12">In plastids the minimal PEP RNA polymerase catalytic core is composed of four subunits: alpha, beta, beta', and beta''. When a (nuclear-encoded) sigma factor is associated with the core the holoenzyme is formed, which can initiate transcription.</text>
</comment>
<dbReference type="InterPro" id="IPR007642">
    <property type="entry name" value="RNA_pol_Rpb2_2"/>
</dbReference>
<dbReference type="GO" id="GO:0009536">
    <property type="term" value="C:plastid"/>
    <property type="evidence" value="ECO:0007669"/>
    <property type="project" value="UniProtKB-SubCell"/>
</dbReference>
<name>A0A067Z0U1_PROWI</name>
<dbReference type="Gene3D" id="2.40.50.150">
    <property type="match status" value="1"/>
</dbReference>
<dbReference type="InterPro" id="IPR037034">
    <property type="entry name" value="RNA_pol_Rpb2_2_sf"/>
</dbReference>
<organism evidence="17">
    <name type="scientific">Prototheca wickerhamii</name>
    <dbReference type="NCBI Taxonomy" id="3111"/>
    <lineage>
        <taxon>Eukaryota</taxon>
        <taxon>Viridiplantae</taxon>
        <taxon>Chlorophyta</taxon>
        <taxon>core chlorophytes</taxon>
        <taxon>Trebouxiophyceae</taxon>
        <taxon>Chlorellales</taxon>
        <taxon>Chlorellaceae</taxon>
        <taxon>Prototheca</taxon>
    </lineage>
</organism>
<evidence type="ECO:0000256" key="8">
    <source>
        <dbReference type="ARBA" id="ARBA00026088"/>
    </source>
</evidence>
<protein>
    <recommendedName>
        <fullName evidence="10 12">DNA-directed RNA polymerase subunit beta</fullName>
        <shortName evidence="10">RNAP subunit beta</shortName>
        <ecNumber evidence="10 12">2.7.7.6</ecNumber>
    </recommendedName>
    <alternativeName>
        <fullName evidence="10">RNA polymerase subunit beta</fullName>
    </alternativeName>
    <alternativeName>
        <fullName evidence="10">Transcriptase subunit beta</fullName>
    </alternativeName>
</protein>
<dbReference type="InterPro" id="IPR015712">
    <property type="entry name" value="DNA-dir_RNA_pol_su2"/>
</dbReference>
<dbReference type="Pfam" id="PF04560">
    <property type="entry name" value="RNA_pol_Rpb2_7"/>
    <property type="match status" value="1"/>
</dbReference>
<dbReference type="InterPro" id="IPR037033">
    <property type="entry name" value="DNA-dir_RNAP_su2_hyb_sf"/>
</dbReference>
<evidence type="ECO:0000256" key="11">
    <source>
        <dbReference type="RuleBase" id="RU000434"/>
    </source>
</evidence>
<dbReference type="CDD" id="cd00653">
    <property type="entry name" value="RNA_pol_B_RPB2"/>
    <property type="match status" value="1"/>
</dbReference>
<comment type="subunit">
    <text evidence="10">The RNAP catalytic core consists of 2 alpha, 1 beta, 1 beta' and 1 omega subunit. When a sigma factor is associated with the core the holoenzyme is formed, which can initiate transcription.</text>
</comment>
<gene>
    <name evidence="10 17" type="primary">rpoB</name>
    <name evidence="17" type="ORF">PrwiCp035</name>
</gene>
<keyword evidence="17" id="KW-0934">Plastid</keyword>
<comment type="catalytic activity">
    <reaction evidence="9 10 12">
        <text>RNA(n) + a ribonucleoside 5'-triphosphate = RNA(n+1) + diphosphate</text>
        <dbReference type="Rhea" id="RHEA:21248"/>
        <dbReference type="Rhea" id="RHEA-COMP:14527"/>
        <dbReference type="Rhea" id="RHEA-COMP:17342"/>
        <dbReference type="ChEBI" id="CHEBI:33019"/>
        <dbReference type="ChEBI" id="CHEBI:61557"/>
        <dbReference type="ChEBI" id="CHEBI:140395"/>
        <dbReference type="EC" id="2.7.7.6"/>
    </reaction>
</comment>
<dbReference type="InterPro" id="IPR010243">
    <property type="entry name" value="RNA_pol_bsu_bac"/>
</dbReference>
<dbReference type="EMBL" id="KJ001761">
    <property type="protein sequence ID" value="AHK10004.1"/>
    <property type="molecule type" value="Genomic_DNA"/>
</dbReference>
<dbReference type="Gene3D" id="3.90.1100.10">
    <property type="match status" value="1"/>
</dbReference>
<accession>A0A067Z0U1</accession>
<evidence type="ECO:0000256" key="6">
    <source>
        <dbReference type="ARBA" id="ARBA00022695"/>
    </source>
</evidence>
<evidence type="ECO:0000256" key="5">
    <source>
        <dbReference type="ARBA" id="ARBA00022679"/>
    </source>
</evidence>
<reference evidence="17" key="1">
    <citation type="submission" date="2013-12" db="EMBL/GenBank/DDBJ databases">
        <title>The plastid genomes of microalgae Chlorella protothecoides and Prototheca wickerhamii shed light on the evolutionary transition from autotroph to heterotroph.</title>
        <authorList>
            <person name="Yan D."/>
            <person name="Wang Y."/>
            <person name="Murakami T."/>
            <person name="Shen Y."/>
            <person name="Gong J."/>
            <person name="Gao C."/>
            <person name="Jiang H."/>
            <person name="Smith D.R."/>
            <person name="Pombert J.F."/>
            <person name="Wu Q."/>
            <person name="Dai J."/>
        </authorList>
    </citation>
    <scope>NUCLEOTIDE SEQUENCE</scope>
    <source>
        <strain evidence="17">SAG 263-11</strain>
    </source>
</reference>
<dbReference type="InterPro" id="IPR007121">
    <property type="entry name" value="RNA_pol_bsu_CS"/>
</dbReference>
<dbReference type="Gene3D" id="2.40.270.10">
    <property type="entry name" value="DNA-directed RNA polymerase, subunit 2, domain 6"/>
    <property type="match status" value="1"/>
</dbReference>
<geneLocation type="plastid" evidence="17"/>
<proteinExistence type="inferred from homology"/>
<keyword evidence="6 10" id="KW-0548">Nucleotidyltransferase</keyword>
<dbReference type="GO" id="GO:0003677">
    <property type="term" value="F:DNA binding"/>
    <property type="evidence" value="ECO:0007669"/>
    <property type="project" value="UniProtKB-UniRule"/>
</dbReference>
<dbReference type="PROSITE" id="PS01166">
    <property type="entry name" value="RNA_POL_BETA"/>
    <property type="match status" value="1"/>
</dbReference>
<feature type="domain" description="RNA polymerase Rpb2" evidence="16">
    <location>
        <begin position="502"/>
        <end position="569"/>
    </location>
</feature>
<evidence type="ECO:0000256" key="9">
    <source>
        <dbReference type="ARBA" id="ARBA00048552"/>
    </source>
</evidence>
<evidence type="ECO:0000259" key="15">
    <source>
        <dbReference type="Pfam" id="PF04561"/>
    </source>
</evidence>
<dbReference type="Gene3D" id="3.90.1800.10">
    <property type="entry name" value="RNA polymerase alpha subunit dimerisation domain"/>
    <property type="match status" value="1"/>
</dbReference>
<evidence type="ECO:0000313" key="17">
    <source>
        <dbReference type="EMBL" id="AHK10004.1"/>
    </source>
</evidence>
<dbReference type="EC" id="2.7.7.6" evidence="10 12"/>
<dbReference type="GO" id="GO:0006351">
    <property type="term" value="P:DNA-templated transcription"/>
    <property type="evidence" value="ECO:0007669"/>
    <property type="project" value="UniProtKB-UniRule"/>
</dbReference>
<keyword evidence="4 10" id="KW-0240">DNA-directed RNA polymerase</keyword>
<dbReference type="GO" id="GO:0000428">
    <property type="term" value="C:DNA-directed RNA polymerase complex"/>
    <property type="evidence" value="ECO:0007669"/>
    <property type="project" value="UniProtKB-KW"/>
</dbReference>
<evidence type="ECO:0000256" key="4">
    <source>
        <dbReference type="ARBA" id="ARBA00022478"/>
    </source>
</evidence>
<evidence type="ECO:0000256" key="12">
    <source>
        <dbReference type="RuleBase" id="RU363031"/>
    </source>
</evidence>
<evidence type="ECO:0000256" key="7">
    <source>
        <dbReference type="ARBA" id="ARBA00023163"/>
    </source>
</evidence>
<dbReference type="Gene3D" id="3.90.1110.10">
    <property type="entry name" value="RNA polymerase Rpb2, domain 2"/>
    <property type="match status" value="1"/>
</dbReference>
<evidence type="ECO:0000256" key="2">
    <source>
        <dbReference type="ARBA" id="ARBA00004474"/>
    </source>
</evidence>
<dbReference type="GO" id="GO:0003899">
    <property type="term" value="F:DNA-directed RNA polymerase activity"/>
    <property type="evidence" value="ECO:0007669"/>
    <property type="project" value="UniProtKB-UniRule"/>
</dbReference>
<feature type="domain" description="RNA polymerase Rpb2" evidence="15">
    <location>
        <begin position="183"/>
        <end position="401"/>
    </location>
</feature>
<dbReference type="InterPro" id="IPR007120">
    <property type="entry name" value="DNA-dir_RNAP_su2_dom"/>
</dbReference>
<dbReference type="SUPFAM" id="SSF64484">
    <property type="entry name" value="beta and beta-prime subunits of DNA dependent RNA-polymerase"/>
    <property type="match status" value="1"/>
</dbReference>
<dbReference type="Pfam" id="PF04561">
    <property type="entry name" value="RNA_pol_Rpb2_2"/>
    <property type="match status" value="1"/>
</dbReference>
<comment type="similarity">
    <text evidence="3 10 11">Belongs to the RNA polymerase beta chain family.</text>
</comment>
<comment type="function">
    <text evidence="1 10 12">DNA-dependent RNA polymerase catalyzes the transcription of DNA into RNA using the four ribonucleoside triphosphates as substrates.</text>
</comment>
<dbReference type="Pfam" id="PF00562">
    <property type="entry name" value="RNA_pol_Rpb2_6"/>
    <property type="match status" value="1"/>
</dbReference>
<dbReference type="Gene3D" id="2.40.50.100">
    <property type="match status" value="1"/>
</dbReference>
<dbReference type="InterPro" id="IPR007645">
    <property type="entry name" value="RNA_pol_Rpb2_3"/>
</dbReference>
<evidence type="ECO:0000256" key="1">
    <source>
        <dbReference type="ARBA" id="ARBA00004026"/>
    </source>
</evidence>
<dbReference type="GO" id="GO:0032549">
    <property type="term" value="F:ribonucleoside binding"/>
    <property type="evidence" value="ECO:0007669"/>
    <property type="project" value="InterPro"/>
</dbReference>
<evidence type="ECO:0000259" key="16">
    <source>
        <dbReference type="Pfam" id="PF04565"/>
    </source>
</evidence>
<sequence length="1340" mass="152586">MNLKTNVEFFSQNDALFYQELPQKIASNSVKNLLESQSVIVDDTLNLLLYLYLKKKKKTSILSTLPNLINIQQLSFKHFLENGLTSAIESKNPLKVKNSLHSFEIYYLSKYLQFKKPEKNLVQTISLNKTYGCSIYLPVLLKSSVQVKARFEWLHLGFLPFMTKSGHFFINGIPRVALNQLIRTPGIYKLVKNTRTTKGIQTIPYIRIIPDKGSWLNINFDSKNRLWITTKVFRKKISILVFLQALGININTLFKYINHSDILLSSIVPPLKSLNPDKFTRHDAILADAGLVSHPVNQIEACKYLYAHFLEYRSPVSKQRQPITEKKALLFFMQVVWNSENKYLGILGRNQFLKKLGNPSSFNQLKLTKQDFILVIQTIINILYGEEIVDDIDNLTNKKIKGCGDFLYQELIRGFSEFDGLLIKKFINFSLPRNNNTNVKSLKEKKELNAISVYSKSLLASKKKKKNSILVINSFWKTHRTFLSKYITRAWRGFFLGGTLSQYLDETNPLAEITHKRRVTLLGPGGISSKQTTIKIRGIHPTYYGRLCPIETPEGQNAGLVHSLTVYAHKASNGIITTPYHKVYKGQTQKKLNVILLSPEKESEHILVPEDIVVSKWGRLPDINLPARKDWNFDYAKLGQITAQSVSTLQMISLATSLIPFLEHDDANRALMGSNMQRQAVPLLKPEVALVKTSLEPRIVSDISHILQTGESGFITQVVWNSIKLYKPKTVNYFITYIEEFVKNLRKVDIKYNTIFITNNLLFSFNLKFPCLKQEKIAYTAKNLKKLKQNFLNTKFSSLKQFTYYNKIKKKNGIFFNGLKNDLAPLNNYLSPGNFILIKKLLTNNKNAFFKNKIDIINYKKFQLNLYKRSNQSTCILQRPIVTEANWVEKSAVLADGGASAKGKLAIGKNIFVAYLPWEGYNFEDAILISENLISKDLFTSLHLDYYQVEVQKTAAGLEIITNNIPLNSAKEITQILNLDSRGIIQKGTWVKEGDYLVGKISNIQLEGISAQYEKLYNAILQRDKLPVRNTSFRVPKGVEGLVIDVEILPPKQHDIAFLAQKNAILCVKLSLLQRRRIQVGDKIAGRHGNKGIISKILPIQDMPYLPDGTPIDVVLNPLGIPSRMNVGQILECLLGLAGKYLNESFSINLFDEKFGTEASRSFVYSKLYQASLKTKKSWLFEPKHPGKIKLFDGRTGIPFHQPVTVGYTYMLKLVHMVDDKIHARATGPYSALTQQPVRGRAKNGGQRLGEMEVWALQAYGAAFTLQELITIKSDDIDGRNEAVLKIFYNKPIQMKQPESIKLLLREIQALCMNLEIYVPSYNTKKLCLVDLSDLDNKLT</sequence>
<dbReference type="PANTHER" id="PTHR20856">
    <property type="entry name" value="DNA-DIRECTED RNA POLYMERASE I SUBUNIT 2"/>
    <property type="match status" value="1"/>
</dbReference>
<evidence type="ECO:0000259" key="13">
    <source>
        <dbReference type="Pfam" id="PF00562"/>
    </source>
</evidence>
<comment type="subcellular location">
    <subcellularLocation>
        <location evidence="2">Plastid</location>
    </subcellularLocation>
</comment>
<feature type="domain" description="RNA polymerase Rpb2" evidence="14">
    <location>
        <begin position="1245"/>
        <end position="1318"/>
    </location>
</feature>
<keyword evidence="5 10" id="KW-0808">Transferase</keyword>
<evidence type="ECO:0000259" key="14">
    <source>
        <dbReference type="Pfam" id="PF04560"/>
    </source>
</evidence>
<keyword evidence="7 10" id="KW-0804">Transcription</keyword>
<dbReference type="Pfam" id="PF04565">
    <property type="entry name" value="RNA_pol_Rpb2_3"/>
    <property type="match status" value="1"/>
</dbReference>
<dbReference type="InterPro" id="IPR014724">
    <property type="entry name" value="RNA_pol_RPB2_OB-fold"/>
</dbReference>
<feature type="domain" description="DNA-directed RNA polymerase subunit 2 hybrid-binding" evidence="13">
    <location>
        <begin position="860"/>
        <end position="1243"/>
    </location>
</feature>
<evidence type="ECO:0000256" key="3">
    <source>
        <dbReference type="ARBA" id="ARBA00006835"/>
    </source>
</evidence>
<dbReference type="InterPro" id="IPR007641">
    <property type="entry name" value="RNA_pol_Rpb2_7"/>
</dbReference>
<evidence type="ECO:0000256" key="10">
    <source>
        <dbReference type="HAMAP-Rule" id="MF_01321"/>
    </source>
</evidence>
<dbReference type="HAMAP" id="MF_01321">
    <property type="entry name" value="RNApol_bact_RpoB"/>
    <property type="match status" value="1"/>
</dbReference>